<dbReference type="AlphaFoldDB" id="A0A5Q4BRF4"/>
<feature type="compositionally biased region" description="Basic and acidic residues" evidence="5">
    <location>
        <begin position="11"/>
        <end position="26"/>
    </location>
</feature>
<reference evidence="7 8" key="1">
    <citation type="journal article" date="2019" name="Sci. Rep.">
        <title>Colletotrichum shisoi sp. nov., an anthracnose pathogen of Perilla frutescens in Japan: molecular phylogenetic, morphological and genomic evidence.</title>
        <authorList>
            <person name="Gan P."/>
            <person name="Tsushima A."/>
            <person name="Hiroyama R."/>
            <person name="Narusaka M."/>
            <person name="Takano Y."/>
            <person name="Narusaka Y."/>
            <person name="Kawaradani M."/>
            <person name="Damm U."/>
            <person name="Shirasu K."/>
        </authorList>
    </citation>
    <scope>NUCLEOTIDE SEQUENCE [LARGE SCALE GENOMIC DNA]</scope>
    <source>
        <strain evidence="7 8">PG-2018a</strain>
    </source>
</reference>
<evidence type="ECO:0000313" key="7">
    <source>
        <dbReference type="EMBL" id="TQN69610.1"/>
    </source>
</evidence>
<feature type="transmembrane region" description="Helical" evidence="6">
    <location>
        <begin position="134"/>
        <end position="153"/>
    </location>
</feature>
<dbReference type="EMBL" id="PUHP01000496">
    <property type="protein sequence ID" value="TQN69610.1"/>
    <property type="molecule type" value="Genomic_DNA"/>
</dbReference>
<accession>A0A5Q4BRF4</accession>
<evidence type="ECO:0000256" key="6">
    <source>
        <dbReference type="SAM" id="Phobius"/>
    </source>
</evidence>
<dbReference type="GO" id="GO:0016020">
    <property type="term" value="C:membrane"/>
    <property type="evidence" value="ECO:0007669"/>
    <property type="project" value="UniProtKB-SubCell"/>
</dbReference>
<keyword evidence="3 6" id="KW-1133">Transmembrane helix</keyword>
<dbReference type="InterPro" id="IPR002293">
    <property type="entry name" value="AA/rel_permease1"/>
</dbReference>
<evidence type="ECO:0000256" key="2">
    <source>
        <dbReference type="ARBA" id="ARBA00022692"/>
    </source>
</evidence>
<dbReference type="PANTHER" id="PTHR11785:SF353">
    <property type="entry name" value="METHIONINE TRANSPORTER (EUROFUNG)"/>
    <property type="match status" value="1"/>
</dbReference>
<dbReference type="OrthoDB" id="5982228at2759"/>
<keyword evidence="2 6" id="KW-0812">Transmembrane</keyword>
<sequence length="243" mass="26895">MSFLRRPFSRRTPEVNREDNSGHESDVTDGSLHYVVEKAGNDSGLSYQEATGAPVETSSPLGYSVGPITIIFLNISKMIGTGVYSTRKSPPETSYFVADLTGVKLPRSSRAPVPQGVLPYPRFWASTRPFGPTLGPYLVKWILTVVMVVAPPAGDAFNFIADLQVYPSAFFGFVMTVGLYVVRWRRKRLNLPRPIFKAWDVIIVFNIVKDVYLLVMPWYPPAGGVFAGDVSFWYATYVVAGIG</sequence>
<feature type="transmembrane region" description="Helical" evidence="6">
    <location>
        <begin position="165"/>
        <end position="182"/>
    </location>
</feature>
<dbReference type="Pfam" id="PF13520">
    <property type="entry name" value="AA_permease_2"/>
    <property type="match status" value="1"/>
</dbReference>
<dbReference type="GO" id="GO:0015179">
    <property type="term" value="F:L-amino acid transmembrane transporter activity"/>
    <property type="evidence" value="ECO:0007669"/>
    <property type="project" value="TreeGrafter"/>
</dbReference>
<comment type="subcellular location">
    <subcellularLocation>
        <location evidence="1">Membrane</location>
        <topology evidence="1">Multi-pass membrane protein</topology>
    </subcellularLocation>
</comment>
<dbReference type="PANTHER" id="PTHR11785">
    <property type="entry name" value="AMINO ACID TRANSPORTER"/>
    <property type="match status" value="1"/>
</dbReference>
<gene>
    <name evidence="7" type="primary">MUP1-7</name>
    <name evidence="7" type="ORF">CSHISOI_05876</name>
</gene>
<comment type="caution">
    <text evidence="7">The sequence shown here is derived from an EMBL/GenBank/DDBJ whole genome shotgun (WGS) entry which is preliminary data.</text>
</comment>
<keyword evidence="8" id="KW-1185">Reference proteome</keyword>
<protein>
    <submittedName>
        <fullName evidence="7">High-affinity methionine permease</fullName>
    </submittedName>
</protein>
<evidence type="ECO:0000256" key="4">
    <source>
        <dbReference type="ARBA" id="ARBA00023136"/>
    </source>
</evidence>
<dbReference type="InterPro" id="IPR050598">
    <property type="entry name" value="AminoAcid_Transporter"/>
</dbReference>
<dbReference type="Proteomes" id="UP000326340">
    <property type="component" value="Unassembled WGS sequence"/>
</dbReference>
<proteinExistence type="predicted"/>
<feature type="region of interest" description="Disordered" evidence="5">
    <location>
        <begin position="1"/>
        <end position="30"/>
    </location>
</feature>
<feature type="transmembrane region" description="Helical" evidence="6">
    <location>
        <begin position="194"/>
        <end position="215"/>
    </location>
</feature>
<feature type="non-terminal residue" evidence="7">
    <location>
        <position position="243"/>
    </location>
</feature>
<evidence type="ECO:0000256" key="1">
    <source>
        <dbReference type="ARBA" id="ARBA00004141"/>
    </source>
</evidence>
<evidence type="ECO:0000313" key="8">
    <source>
        <dbReference type="Proteomes" id="UP000326340"/>
    </source>
</evidence>
<organism evidence="7 8">
    <name type="scientific">Colletotrichum shisoi</name>
    <dbReference type="NCBI Taxonomy" id="2078593"/>
    <lineage>
        <taxon>Eukaryota</taxon>
        <taxon>Fungi</taxon>
        <taxon>Dikarya</taxon>
        <taxon>Ascomycota</taxon>
        <taxon>Pezizomycotina</taxon>
        <taxon>Sordariomycetes</taxon>
        <taxon>Hypocreomycetidae</taxon>
        <taxon>Glomerellales</taxon>
        <taxon>Glomerellaceae</taxon>
        <taxon>Colletotrichum</taxon>
        <taxon>Colletotrichum destructivum species complex</taxon>
    </lineage>
</organism>
<name>A0A5Q4BRF4_9PEZI</name>
<keyword evidence="4 6" id="KW-0472">Membrane</keyword>
<evidence type="ECO:0000256" key="3">
    <source>
        <dbReference type="ARBA" id="ARBA00022989"/>
    </source>
</evidence>
<evidence type="ECO:0000256" key="5">
    <source>
        <dbReference type="SAM" id="MobiDB-lite"/>
    </source>
</evidence>